<dbReference type="Proteomes" id="UP000248790">
    <property type="component" value="Unassembled WGS sequence"/>
</dbReference>
<evidence type="ECO:0000256" key="2">
    <source>
        <dbReference type="ARBA" id="ARBA00022656"/>
    </source>
</evidence>
<proteinExistence type="inferred from homology"/>
<dbReference type="Pfam" id="PF03945">
    <property type="entry name" value="Endotoxin_N"/>
    <property type="match status" value="1"/>
</dbReference>
<dbReference type="InterPro" id="IPR005639">
    <property type="entry name" value="Pest_crys_dom_I"/>
</dbReference>
<evidence type="ECO:0000259" key="5">
    <source>
        <dbReference type="Pfam" id="PF03945"/>
    </source>
</evidence>
<dbReference type="SUPFAM" id="SSF56849">
    <property type="entry name" value="delta-Endotoxin (insectocide), N-terminal domain"/>
    <property type="match status" value="1"/>
</dbReference>
<dbReference type="InterPro" id="IPR036716">
    <property type="entry name" value="Pest_crys_N_sf"/>
</dbReference>
<dbReference type="GO" id="GO:0030435">
    <property type="term" value="P:sporulation resulting in formation of a cellular spore"/>
    <property type="evidence" value="ECO:0007669"/>
    <property type="project" value="UniProtKB-KW"/>
</dbReference>
<evidence type="ECO:0000256" key="1">
    <source>
        <dbReference type="ARBA" id="ARBA00007819"/>
    </source>
</evidence>
<dbReference type="OrthoDB" id="930768at2"/>
<dbReference type="PANTHER" id="PTHR37003">
    <property type="entry name" value="ENDOTOXIN_N DOMAIN-CONTAINING PROTEIN-RELATED"/>
    <property type="match status" value="1"/>
</dbReference>
<comment type="similarity">
    <text evidence="1">Belongs to the delta endotoxin family.</text>
</comment>
<name>A0A327WNB9_LARAB</name>
<dbReference type="GO" id="GO:0001907">
    <property type="term" value="P:symbiont-mediated killing of host cell"/>
    <property type="evidence" value="ECO:0007669"/>
    <property type="project" value="InterPro"/>
</dbReference>
<reference evidence="6 7" key="1">
    <citation type="submission" date="2018-06" db="EMBL/GenBank/DDBJ databases">
        <title>Genomic Encyclopedia of Archaeal and Bacterial Type Strains, Phase II (KMG-II): from individual species to whole genera.</title>
        <authorList>
            <person name="Goeker M."/>
        </authorList>
    </citation>
    <scope>NUCLEOTIDE SEQUENCE [LARGE SCALE GENOMIC DNA]</scope>
    <source>
        <strain evidence="6 7">DSM 21851</strain>
    </source>
</reference>
<dbReference type="GO" id="GO:0090729">
    <property type="term" value="F:toxin activity"/>
    <property type="evidence" value="ECO:0007669"/>
    <property type="project" value="UniProtKB-KW"/>
</dbReference>
<protein>
    <submittedName>
        <fullName evidence="6">Delta endotoxin-like protein</fullName>
    </submittedName>
</protein>
<feature type="domain" description="Pesticidal crystal protein" evidence="5">
    <location>
        <begin position="66"/>
        <end position="275"/>
    </location>
</feature>
<keyword evidence="3" id="KW-0749">Sporulation</keyword>
<accession>A0A327WNB9</accession>
<dbReference type="PANTHER" id="PTHR37003:SF2">
    <property type="entry name" value="PESTICIDAL CRYSTAL PROTEIN N-TERMINAL DOMAIN-CONTAINING PROTEIN"/>
    <property type="match status" value="1"/>
</dbReference>
<keyword evidence="2" id="KW-0800">Toxin</keyword>
<gene>
    <name evidence="6" type="ORF">LX87_04506</name>
</gene>
<dbReference type="RefSeq" id="WP_111630537.1">
    <property type="nucleotide sequence ID" value="NZ_QLMC01000006.1"/>
</dbReference>
<dbReference type="EMBL" id="QLMC01000006">
    <property type="protein sequence ID" value="RAJ92994.1"/>
    <property type="molecule type" value="Genomic_DNA"/>
</dbReference>
<evidence type="ECO:0000256" key="4">
    <source>
        <dbReference type="ARBA" id="ARBA00023026"/>
    </source>
</evidence>
<dbReference type="AlphaFoldDB" id="A0A327WNB9"/>
<evidence type="ECO:0000313" key="7">
    <source>
        <dbReference type="Proteomes" id="UP000248790"/>
    </source>
</evidence>
<dbReference type="InterPro" id="IPR038979">
    <property type="entry name" value="Pest_crys"/>
</dbReference>
<keyword evidence="7" id="KW-1185">Reference proteome</keyword>
<evidence type="ECO:0000313" key="6">
    <source>
        <dbReference type="EMBL" id="RAJ92994.1"/>
    </source>
</evidence>
<organism evidence="6 7">
    <name type="scientific">Larkinella arboricola</name>
    <dbReference type="NCBI Taxonomy" id="643671"/>
    <lineage>
        <taxon>Bacteria</taxon>
        <taxon>Pseudomonadati</taxon>
        <taxon>Bacteroidota</taxon>
        <taxon>Cytophagia</taxon>
        <taxon>Cytophagales</taxon>
        <taxon>Spirosomataceae</taxon>
        <taxon>Larkinella</taxon>
    </lineage>
</organism>
<evidence type="ECO:0000256" key="3">
    <source>
        <dbReference type="ARBA" id="ARBA00022969"/>
    </source>
</evidence>
<keyword evidence="4" id="KW-0843">Virulence</keyword>
<comment type="caution">
    <text evidence="6">The sequence shown here is derived from an EMBL/GenBank/DDBJ whole genome shotgun (WGS) entry which is preliminary data.</text>
</comment>
<dbReference type="Gene3D" id="1.20.190.10">
    <property type="entry name" value="Pesticidal crystal protein, N-terminal domain"/>
    <property type="match status" value="1"/>
</dbReference>
<sequence length="523" mass="58348">MLLQTGITNRRQFLERTALGAGSVLFLPELLVSCTDHRIPDPGDPPIVTPVGDYSIDWNDKSKTLIVASLKAIPEVGELLSVLFELFWPSPQEDVWAEVRDQVETLIDKKISESVYQQVKDDLQGLNNSTILYLHELKNGNVGSIQEQWIVTRNSFAQALPHFQSEGYELPLLGLFAQFANLHLALLRDGVAFGESWGRSQADQQQDLLDLQTTITNYQYYAYHWAYGEGLVDALVKGGNNGGSNACEPATTVDRYLREISLTVLDYRDMWPYYDVSLYRNGPRIPIKRAVYSGKIGYCVGYDFLAKYGYPTSPSFYPDFNLWPTQGPTQITIWGGEFIDGMQVTYPQGGGPYSNTQTPRMGLDGWTGGSTQPPRGGVFPISPANPIVEARLSFNKYPPNYDDNLGVSAIQFVYKDGATTPWTGTRGSSDIIDVKAPFGQFISSIYFTGHLVVFGFQYINFEAPITTEAIRAVYRTSPKERTENEFVQAFPSLGLTSALITDDLKMARQAYWASIKARAEALK</sequence>